<dbReference type="PANTHER" id="PTHR46017">
    <property type="entry name" value="ALPHA-MANNOSIDASE 2C1"/>
    <property type="match status" value="1"/>
</dbReference>
<dbReference type="RefSeq" id="XP_002739477.1">
    <property type="nucleotide sequence ID" value="XM_002739431.1"/>
</dbReference>
<name>A0ABM0GXF6_SACKO</name>
<dbReference type="InterPro" id="IPR011013">
    <property type="entry name" value="Gal_mutarotase_sf_dom"/>
</dbReference>
<feature type="domain" description="Glycoside hydrolase family 38 central" evidence="3">
    <location>
        <begin position="48"/>
        <end position="127"/>
    </location>
</feature>
<organism evidence="4 5">
    <name type="scientific">Saccoglossus kowalevskii</name>
    <name type="common">Acorn worm</name>
    <dbReference type="NCBI Taxonomy" id="10224"/>
    <lineage>
        <taxon>Eukaryota</taxon>
        <taxon>Metazoa</taxon>
        <taxon>Hemichordata</taxon>
        <taxon>Enteropneusta</taxon>
        <taxon>Harrimaniidae</taxon>
        <taxon>Saccoglossus</taxon>
    </lineage>
</organism>
<protein>
    <submittedName>
        <fullName evidence="5">Alpha-mannosidase 2C1-like</fullName>
    </submittedName>
</protein>
<dbReference type="InterPro" id="IPR011682">
    <property type="entry name" value="Glyco_hydro_38_C"/>
</dbReference>
<dbReference type="Pfam" id="PF07748">
    <property type="entry name" value="Glyco_hydro_38C"/>
    <property type="match status" value="1"/>
</dbReference>
<sequence length="461" mass="52627">EDMLERLTRLKDVDALPRIKMSTPEQFFKELEDTSNDLCKWIGELYLELHQGTFTTQAMIKKYNRKLEILLHDLELTASMAMLANASYKYPQEELSEMWKKLLLNQFHDVLPGSCIALVVEDALQLYKEVEKVALTALTKARNSLLSAKQSTTGTKLLAFNTYSWERTEVVSLPSTVDTTDETPIKKLKTSVSQIRDKQGKMLAVIHVPSMGYSELKPYEESLCNVCISDNSNGQIILENDSLRATIDNVGRIVSLVHKASKREAIATGCYGNQFVLYDDVPLFWDAWDVMDYHLETRKPVTTVKSPAYIVQDSTLSCAIAVSLQISEKSYIEQTISLDATSKYLKFDTKVEWNENRKFLKVEIPVTVRSLHASYDIQFGHLQRPTHGNTSWDWARYEVVGHKWVDLSEYNWGVSVFNDCKYGHCTQNDVIRLSLLKAPKAPDPEADMGMHQFRYAVMPHT</sequence>
<keyword evidence="2" id="KW-0378">Hydrolase</keyword>
<evidence type="ECO:0000313" key="4">
    <source>
        <dbReference type="Proteomes" id="UP000694865"/>
    </source>
</evidence>
<evidence type="ECO:0000313" key="5">
    <source>
        <dbReference type="RefSeq" id="XP_002739477.1"/>
    </source>
</evidence>
<dbReference type="Pfam" id="PF09261">
    <property type="entry name" value="Alpha-mann_mid"/>
    <property type="match status" value="1"/>
</dbReference>
<dbReference type="Proteomes" id="UP000694865">
    <property type="component" value="Unplaced"/>
</dbReference>
<evidence type="ECO:0000259" key="3">
    <source>
        <dbReference type="SMART" id="SM00872"/>
    </source>
</evidence>
<keyword evidence="1" id="KW-0479">Metal-binding</keyword>
<accession>A0ABM0GXF6</accession>
<dbReference type="Gene3D" id="1.20.1270.50">
    <property type="entry name" value="Glycoside hydrolase family 38, central domain"/>
    <property type="match status" value="1"/>
</dbReference>
<dbReference type="InterPro" id="IPR037094">
    <property type="entry name" value="Glyco_hydro_38_cen_sf"/>
</dbReference>
<dbReference type="InterPro" id="IPR028995">
    <property type="entry name" value="Glyco_hydro_57/38_cen_sf"/>
</dbReference>
<feature type="non-terminal residue" evidence="5">
    <location>
        <position position="461"/>
    </location>
</feature>
<dbReference type="InterPro" id="IPR015341">
    <property type="entry name" value="Glyco_hydro_38_cen"/>
</dbReference>
<dbReference type="PANTHER" id="PTHR46017:SF1">
    <property type="entry name" value="ALPHA-MANNOSIDASE 2C1"/>
    <property type="match status" value="1"/>
</dbReference>
<dbReference type="SUPFAM" id="SSF88688">
    <property type="entry name" value="Families 57/38 glycoside transferase middle domain"/>
    <property type="match status" value="1"/>
</dbReference>
<reference evidence="5" key="1">
    <citation type="submission" date="2025-08" db="UniProtKB">
        <authorList>
            <consortium name="RefSeq"/>
        </authorList>
    </citation>
    <scope>IDENTIFICATION</scope>
    <source>
        <tissue evidence="5">Testes</tissue>
    </source>
</reference>
<feature type="non-terminal residue" evidence="5">
    <location>
        <position position="1"/>
    </location>
</feature>
<keyword evidence="4" id="KW-1185">Reference proteome</keyword>
<evidence type="ECO:0000256" key="2">
    <source>
        <dbReference type="ARBA" id="ARBA00022801"/>
    </source>
</evidence>
<proteinExistence type="predicted"/>
<gene>
    <name evidence="5" type="primary">LOC100378984</name>
</gene>
<dbReference type="SUPFAM" id="SSF74650">
    <property type="entry name" value="Galactose mutarotase-like"/>
    <property type="match status" value="1"/>
</dbReference>
<dbReference type="Gene3D" id="2.70.98.30">
    <property type="entry name" value="Golgi alpha-mannosidase II, domain 4"/>
    <property type="match status" value="1"/>
</dbReference>
<evidence type="ECO:0000256" key="1">
    <source>
        <dbReference type="ARBA" id="ARBA00022723"/>
    </source>
</evidence>
<dbReference type="GeneID" id="100378984"/>
<dbReference type="SMART" id="SM00872">
    <property type="entry name" value="Alpha-mann_mid"/>
    <property type="match status" value="1"/>
</dbReference>